<feature type="compositionally biased region" description="Polar residues" evidence="4">
    <location>
        <begin position="858"/>
        <end position="869"/>
    </location>
</feature>
<keyword evidence="2 3" id="KW-0040">ANK repeat</keyword>
<dbReference type="InterPro" id="IPR056485">
    <property type="entry name" value="ARM_KRIT1"/>
</dbReference>
<evidence type="ECO:0000313" key="8">
    <source>
        <dbReference type="Proteomes" id="UP001373714"/>
    </source>
</evidence>
<feature type="compositionally biased region" description="Basic and acidic residues" evidence="4">
    <location>
        <begin position="236"/>
        <end position="245"/>
    </location>
</feature>
<feature type="compositionally biased region" description="Basic and acidic residues" evidence="4">
    <location>
        <begin position="1021"/>
        <end position="1100"/>
    </location>
</feature>
<dbReference type="PANTHER" id="PTHR24178:SF9">
    <property type="entry name" value="ANK_REP_REGION DOMAIN-CONTAINING PROTEIN"/>
    <property type="match status" value="1"/>
</dbReference>
<feature type="compositionally biased region" description="Basic and acidic residues" evidence="4">
    <location>
        <begin position="1134"/>
        <end position="1165"/>
    </location>
</feature>
<proteinExistence type="predicted"/>
<feature type="repeat" description="ANK" evidence="3">
    <location>
        <begin position="476"/>
        <end position="508"/>
    </location>
</feature>
<sequence length="1519" mass="169375">MTSTISLPAPTPVPPPPPSLPSSSSAYGMNGITGLNPISSTLTSISTSTSKGRCSSSGINSSDGRPESLNNSCNNKNNNIRNGKLSSSMSSAVGINGGTGQQAHSSSSSSHLPTLNEPPISSPAHQDSDSDAETVVVASQTRGRSRSNRPRSYHENDDGHDDDRLAPSSHSRKTTNGDSKSSRPDRDDDAYSSDLSSAPSSSRAPSKRPPPKDPSRKRTASPSRLTHSPHRRKIPKIQDDDPDKRRSLKRKAREVSHERGIKSEDESPRGIRIKSSPPMSPPPVPRESNGTKHPRDSHTSTNNNTSSATPLSRPGHSRKRSVPNLGPSSGKSSSGNNISVSKLHKSKRSGRPPALSIQDSDNEAKSTSSSRSNSPHITNNRRRRPSISGHAASPARLIGPGHKMKRDKTGRNQLHKVCAKGVLDEAKACLEAEPDLLNDADNAGYLPIHAAALAGHDDIVEWLIEEGAQVDKPAEDLSTPLLDAVENMHVAVVNTLLEHGADPRHRNKAGQSSIDLASTIRQQSDDPDEEAKMSQIEDALRAALVKLKNKKRADDEARKTANESCSSRAASVASPSHLSPPPQSNQMTSSRRRGGRGEPTRNEFLWLDAGKGGQAKLKQASRDGDMEMAGKLLESGINPDPESMMLAARGGHLDVLNLLVAFGGDSDPDPKDVIRQHTKDKSQFPLIAGEETPLLATIGRNNIEVLKLLLRSESMKEPRRLDGRGRSYAEIAKQRGGENWEEEVKLLQAAFDSAGPQKSKKSSREKLDSSSPVASRKDRDKENSKDKDRKSDRKEAKTDELKKKPKRLRQRSASPAASSAMDDTAPSEREISPAIPRSKLKDLDKQKRKERAVDSDYSAISDSNATVDGTKTKKRRLVLGKDLAAKSEKEDKPSKADKEEKEKPKEKPKEEKLSRKRSDEMEVDHPAKREKEKEKEKDSSKEKKKKDKVILDEEDIEMPDAPRPKKRLADPERHTSKRDHSLDKRQRESSSSSNKPIVNDHNSDADVHTKVEMVGGKKRRKLEDDVDTPKAKSKDDRQSEAADERPKSKEERKAEREIRRAEADKAAKMKSKAEKAEKSEKPASTDIVGKDTDEALLERKREKKKRRDEALREQAAKDTPVKESKESDATVSKRTKERDTTASDIEGKKSRSEKERSVHKDKDAMDIDSEVSTTKRRKPSGDSNPALDDAAAKIKKRKSNGASPAPSASDEKNGTRHLNDLSNGKSNRGSSIREEIKAKVDPNDDAMLTEERERELERQRIEKEQKEQERKKQEAAKQQEEKRREQERLDQERAAERLRLQKQQEEERRKQLEAMRLLEAKLYRTSSQLQSHSHDQAQAQLTGDKARFDEMQRINSLPLIYRDALMSKNKEEFAQGLWQDYRKILPLYCVEYGETKERWVSNAQACVLLGVPHDLDLTMYPNLERRPVTLMEQQALKQNFHALYTSYNSPQAIDFDVRLEVERQETEQNKFLALTNVFWLKASDLCKIFLSNDRYRHITDKYLRNSQLPSVILWIEGQE</sequence>
<dbReference type="SUPFAM" id="SSF48403">
    <property type="entry name" value="Ankyrin repeat"/>
    <property type="match status" value="2"/>
</dbReference>
<feature type="compositionally biased region" description="Polar residues" evidence="4">
    <location>
        <begin position="365"/>
        <end position="378"/>
    </location>
</feature>
<dbReference type="InterPro" id="IPR002110">
    <property type="entry name" value="Ankyrin_rpt"/>
</dbReference>
<dbReference type="InterPro" id="IPR056015">
    <property type="entry name" value="DUF7593"/>
</dbReference>
<evidence type="ECO:0000259" key="6">
    <source>
        <dbReference type="Pfam" id="PF24521"/>
    </source>
</evidence>
<keyword evidence="8" id="KW-1185">Reference proteome</keyword>
<organism evidence="7 8">
    <name type="scientific">Orbilia blumenaviensis</name>
    <dbReference type="NCBI Taxonomy" id="1796055"/>
    <lineage>
        <taxon>Eukaryota</taxon>
        <taxon>Fungi</taxon>
        <taxon>Dikarya</taxon>
        <taxon>Ascomycota</taxon>
        <taxon>Pezizomycotina</taxon>
        <taxon>Orbiliomycetes</taxon>
        <taxon>Orbiliales</taxon>
        <taxon>Orbiliaceae</taxon>
        <taxon>Orbilia</taxon>
    </lineage>
</organism>
<reference evidence="7 8" key="1">
    <citation type="submission" date="2019-10" db="EMBL/GenBank/DDBJ databases">
        <authorList>
            <person name="Palmer J.M."/>
        </authorList>
    </citation>
    <scope>NUCLEOTIDE SEQUENCE [LARGE SCALE GENOMIC DNA]</scope>
    <source>
        <strain evidence="7 8">TWF730</strain>
    </source>
</reference>
<keyword evidence="1" id="KW-0677">Repeat</keyword>
<feature type="compositionally biased region" description="Low complexity" evidence="4">
    <location>
        <begin position="70"/>
        <end position="82"/>
    </location>
</feature>
<feature type="compositionally biased region" description="Basic and acidic residues" evidence="4">
    <location>
        <begin position="1231"/>
        <end position="1242"/>
    </location>
</feature>
<feature type="compositionally biased region" description="Low complexity" evidence="4">
    <location>
        <begin position="812"/>
        <end position="824"/>
    </location>
</feature>
<dbReference type="CDD" id="cd22249">
    <property type="entry name" value="UDM1_RNF168_RNF169-like"/>
    <property type="match status" value="1"/>
</dbReference>
<dbReference type="SMART" id="SM00248">
    <property type="entry name" value="ANK"/>
    <property type="match status" value="5"/>
</dbReference>
<feature type="compositionally biased region" description="Basic and acidic residues" evidence="4">
    <location>
        <begin position="552"/>
        <end position="561"/>
    </location>
</feature>
<feature type="compositionally biased region" description="Basic and acidic residues" evidence="4">
    <location>
        <begin position="960"/>
        <end position="988"/>
    </location>
</feature>
<feature type="compositionally biased region" description="Low complexity" evidence="4">
    <location>
        <begin position="328"/>
        <end position="341"/>
    </location>
</feature>
<feature type="region of interest" description="Disordered" evidence="4">
    <location>
        <begin position="751"/>
        <end position="1290"/>
    </location>
</feature>
<protein>
    <submittedName>
        <fullName evidence="7">Set3 complex subunit</fullName>
    </submittedName>
</protein>
<feature type="domain" description="DUF7593" evidence="5">
    <location>
        <begin position="1353"/>
        <end position="1489"/>
    </location>
</feature>
<feature type="compositionally biased region" description="Basic residues" evidence="4">
    <location>
        <begin position="402"/>
        <end position="411"/>
    </location>
</feature>
<feature type="compositionally biased region" description="Polar residues" evidence="4">
    <location>
        <begin position="509"/>
        <end position="522"/>
    </location>
</feature>
<feature type="compositionally biased region" description="Basic and acidic residues" evidence="4">
    <location>
        <begin position="1209"/>
        <end position="1219"/>
    </location>
</feature>
<dbReference type="Proteomes" id="UP001373714">
    <property type="component" value="Unassembled WGS sequence"/>
</dbReference>
<dbReference type="Pfam" id="PF24513">
    <property type="entry name" value="DUF7593"/>
    <property type="match status" value="1"/>
</dbReference>
<feature type="compositionally biased region" description="Basic and acidic residues" evidence="4">
    <location>
        <begin position="1001"/>
        <end position="1011"/>
    </location>
</feature>
<evidence type="ECO:0000313" key="7">
    <source>
        <dbReference type="EMBL" id="KAK6333608.1"/>
    </source>
</evidence>
<evidence type="ECO:0000259" key="5">
    <source>
        <dbReference type="Pfam" id="PF24513"/>
    </source>
</evidence>
<name>A0AAV9U160_9PEZI</name>
<feature type="compositionally biased region" description="Basic and acidic residues" evidence="4">
    <location>
        <begin position="775"/>
        <end position="802"/>
    </location>
</feature>
<feature type="compositionally biased region" description="Pro residues" evidence="4">
    <location>
        <begin position="9"/>
        <end position="20"/>
    </location>
</feature>
<dbReference type="PROSITE" id="PS50088">
    <property type="entry name" value="ANK_REPEAT"/>
    <property type="match status" value="2"/>
</dbReference>
<evidence type="ECO:0000256" key="3">
    <source>
        <dbReference type="PROSITE-ProRule" id="PRU00023"/>
    </source>
</evidence>
<feature type="repeat" description="ANK" evidence="3">
    <location>
        <begin position="443"/>
        <end position="475"/>
    </location>
</feature>
<gene>
    <name evidence="7" type="primary">HOS4</name>
    <name evidence="7" type="ORF">TWF730_003794</name>
</gene>
<dbReference type="Pfam" id="PF24521">
    <property type="entry name" value="Ank_KRIT1"/>
    <property type="match status" value="1"/>
</dbReference>
<evidence type="ECO:0000256" key="2">
    <source>
        <dbReference type="ARBA" id="ARBA00023043"/>
    </source>
</evidence>
<accession>A0AAV9U160</accession>
<feature type="region of interest" description="Disordered" evidence="4">
    <location>
        <begin position="548"/>
        <end position="605"/>
    </location>
</feature>
<comment type="caution">
    <text evidence="7">The sequence shown here is derived from an EMBL/GenBank/DDBJ whole genome shotgun (WGS) entry which is preliminary data.</text>
</comment>
<feature type="compositionally biased region" description="Low complexity" evidence="4">
    <location>
        <begin position="192"/>
        <end position="204"/>
    </location>
</feature>
<feature type="compositionally biased region" description="Basic and acidic residues" evidence="4">
    <location>
        <begin position="839"/>
        <end position="854"/>
    </location>
</feature>
<feature type="compositionally biased region" description="Basic and acidic residues" evidence="4">
    <location>
        <begin position="883"/>
        <end position="941"/>
    </location>
</feature>
<feature type="region of interest" description="Disordered" evidence="4">
    <location>
        <begin position="1"/>
        <end position="411"/>
    </location>
</feature>
<evidence type="ECO:0000256" key="4">
    <source>
        <dbReference type="SAM" id="MobiDB-lite"/>
    </source>
</evidence>
<dbReference type="PROSITE" id="PS50297">
    <property type="entry name" value="ANK_REP_REGION"/>
    <property type="match status" value="2"/>
</dbReference>
<evidence type="ECO:0000256" key="1">
    <source>
        <dbReference type="ARBA" id="ARBA00022737"/>
    </source>
</evidence>
<dbReference type="Gene3D" id="1.25.40.20">
    <property type="entry name" value="Ankyrin repeat-containing domain"/>
    <property type="match status" value="2"/>
</dbReference>
<feature type="region of interest" description="Disordered" evidence="4">
    <location>
        <begin position="502"/>
        <end position="533"/>
    </location>
</feature>
<feature type="compositionally biased region" description="Basic and acidic residues" evidence="4">
    <location>
        <begin position="1107"/>
        <end position="1128"/>
    </location>
</feature>
<feature type="compositionally biased region" description="Basic and acidic residues" evidence="4">
    <location>
        <begin position="253"/>
        <end position="269"/>
    </location>
</feature>
<dbReference type="PANTHER" id="PTHR24178">
    <property type="entry name" value="MOLTING PROTEIN MLT-4"/>
    <property type="match status" value="1"/>
</dbReference>
<dbReference type="Pfam" id="PF12796">
    <property type="entry name" value="Ank_2"/>
    <property type="match status" value="1"/>
</dbReference>
<dbReference type="EMBL" id="JAVHNS010000016">
    <property type="protein sequence ID" value="KAK6333608.1"/>
    <property type="molecule type" value="Genomic_DNA"/>
</dbReference>
<feature type="compositionally biased region" description="Polar residues" evidence="4">
    <location>
        <begin position="84"/>
        <end position="93"/>
    </location>
</feature>
<dbReference type="InterPro" id="IPR036770">
    <property type="entry name" value="Ankyrin_rpt-contain_sf"/>
</dbReference>
<feature type="compositionally biased region" description="Low complexity" evidence="4">
    <location>
        <begin position="38"/>
        <end position="59"/>
    </location>
</feature>
<feature type="compositionally biased region" description="Polar residues" evidence="4">
    <location>
        <begin position="1220"/>
        <end position="1230"/>
    </location>
</feature>
<feature type="compositionally biased region" description="Basic and acidic residues" evidence="4">
    <location>
        <begin position="152"/>
        <end position="165"/>
    </location>
</feature>
<feature type="compositionally biased region" description="Basic and acidic residues" evidence="4">
    <location>
        <begin position="289"/>
        <end position="298"/>
    </location>
</feature>
<feature type="compositionally biased region" description="Polar residues" evidence="4">
    <location>
        <begin position="562"/>
        <end position="577"/>
    </location>
</feature>
<feature type="domain" description="KRIT1 ARM-repeats" evidence="6">
    <location>
        <begin position="594"/>
        <end position="753"/>
    </location>
</feature>
<feature type="compositionally biased region" description="Basic and acidic residues" evidence="4">
    <location>
        <begin position="1249"/>
        <end position="1290"/>
    </location>
</feature>